<dbReference type="GO" id="GO:0005634">
    <property type="term" value="C:nucleus"/>
    <property type="evidence" value="ECO:0007669"/>
    <property type="project" value="TreeGrafter"/>
</dbReference>
<dbReference type="Gene3D" id="3.40.1000.10">
    <property type="entry name" value="Mog1/PsbP, alpha/beta/alpha sandwich"/>
    <property type="match status" value="1"/>
</dbReference>
<evidence type="ECO:0000256" key="2">
    <source>
        <dbReference type="ARBA" id="ARBA00022448"/>
    </source>
</evidence>
<dbReference type="OrthoDB" id="10255285at2759"/>
<dbReference type="GO" id="GO:0006606">
    <property type="term" value="P:protein import into nucleus"/>
    <property type="evidence" value="ECO:0007669"/>
    <property type="project" value="TreeGrafter"/>
</dbReference>
<name>A0A9W8GUQ8_9FUNG</name>
<dbReference type="GO" id="GO:0044325">
    <property type="term" value="F:transmembrane transporter binding"/>
    <property type="evidence" value="ECO:0007669"/>
    <property type="project" value="TreeGrafter"/>
</dbReference>
<dbReference type="InterPro" id="IPR016123">
    <property type="entry name" value="Mog1/PsbP_a/b/a-sand"/>
</dbReference>
<dbReference type="Proteomes" id="UP001140011">
    <property type="component" value="Unassembled WGS sequence"/>
</dbReference>
<evidence type="ECO:0000313" key="4">
    <source>
        <dbReference type="EMBL" id="KAJ2750273.1"/>
    </source>
</evidence>
<dbReference type="AlphaFoldDB" id="A0A9W8GUQ8"/>
<comment type="caution">
    <text evidence="4">The sequence shown here is derived from an EMBL/GenBank/DDBJ whole genome shotgun (WGS) entry which is preliminary data.</text>
</comment>
<proteinExistence type="inferred from homology"/>
<keyword evidence="2" id="KW-0813">Transport</keyword>
<sequence length="158" mass="17261">MPRELFGGAISMAIPKGMTDISLLRQVPDHQEVFADAQTDTSIIVEILESVPHTGIQALKYHYEQVSELNADDQPHFLHVGPLSLDSVPKDSAFILCGQQEAAKFNEGAEAKNTVVVCMALLRLPEHDTDILQSLGLGTACYRREEAVGGIYSNVKNI</sequence>
<evidence type="ECO:0000313" key="5">
    <source>
        <dbReference type="Proteomes" id="UP001140011"/>
    </source>
</evidence>
<gene>
    <name evidence="4" type="ORF">GGI19_005204</name>
</gene>
<organism evidence="4 5">
    <name type="scientific">Coemansia pectinata</name>
    <dbReference type="NCBI Taxonomy" id="1052879"/>
    <lineage>
        <taxon>Eukaryota</taxon>
        <taxon>Fungi</taxon>
        <taxon>Fungi incertae sedis</taxon>
        <taxon>Zoopagomycota</taxon>
        <taxon>Kickxellomycotina</taxon>
        <taxon>Kickxellomycetes</taxon>
        <taxon>Kickxellales</taxon>
        <taxon>Kickxellaceae</taxon>
        <taxon>Coemansia</taxon>
    </lineage>
</organism>
<dbReference type="InterPro" id="IPR007681">
    <property type="entry name" value="Mog1"/>
</dbReference>
<dbReference type="GO" id="GO:0005085">
    <property type="term" value="F:guanyl-nucleotide exchange factor activity"/>
    <property type="evidence" value="ECO:0007669"/>
    <property type="project" value="TreeGrafter"/>
</dbReference>
<dbReference type="Pfam" id="PF04603">
    <property type="entry name" value="Mog1"/>
    <property type="match status" value="1"/>
</dbReference>
<evidence type="ECO:0000256" key="1">
    <source>
        <dbReference type="ARBA" id="ARBA00010307"/>
    </source>
</evidence>
<keyword evidence="3" id="KW-0653">Protein transport</keyword>
<dbReference type="GO" id="GO:0017080">
    <property type="term" value="F:sodium channel regulator activity"/>
    <property type="evidence" value="ECO:0007669"/>
    <property type="project" value="TreeGrafter"/>
</dbReference>
<dbReference type="PANTHER" id="PTHR15837:SF0">
    <property type="entry name" value="RAN GUANINE NUCLEOTIDE RELEASE FACTOR"/>
    <property type="match status" value="1"/>
</dbReference>
<evidence type="ECO:0000256" key="3">
    <source>
        <dbReference type="ARBA" id="ARBA00022927"/>
    </source>
</evidence>
<dbReference type="SUPFAM" id="SSF55724">
    <property type="entry name" value="Mog1p/PsbP-like"/>
    <property type="match status" value="1"/>
</dbReference>
<keyword evidence="5" id="KW-1185">Reference proteome</keyword>
<dbReference type="EMBL" id="JANBUH010000594">
    <property type="protein sequence ID" value="KAJ2750273.1"/>
    <property type="molecule type" value="Genomic_DNA"/>
</dbReference>
<accession>A0A9W8GUQ8</accession>
<protein>
    <submittedName>
        <fullName evidence="4">Uncharacterized protein</fullName>
    </submittedName>
</protein>
<dbReference type="GO" id="GO:0042391">
    <property type="term" value="P:regulation of membrane potential"/>
    <property type="evidence" value="ECO:0007669"/>
    <property type="project" value="TreeGrafter"/>
</dbReference>
<dbReference type="PANTHER" id="PTHR15837">
    <property type="entry name" value="RAN GUANINE NUCLEOTIDE RELEASE FACTOR"/>
    <property type="match status" value="1"/>
</dbReference>
<dbReference type="GO" id="GO:0031267">
    <property type="term" value="F:small GTPase binding"/>
    <property type="evidence" value="ECO:0007669"/>
    <property type="project" value="TreeGrafter"/>
</dbReference>
<comment type="similarity">
    <text evidence="1">Belongs to the MOG1 family.</text>
</comment>
<reference evidence="4" key="1">
    <citation type="submission" date="2022-07" db="EMBL/GenBank/DDBJ databases">
        <title>Phylogenomic reconstructions and comparative analyses of Kickxellomycotina fungi.</title>
        <authorList>
            <person name="Reynolds N.K."/>
            <person name="Stajich J.E."/>
            <person name="Barry K."/>
            <person name="Grigoriev I.V."/>
            <person name="Crous P."/>
            <person name="Smith M.E."/>
        </authorList>
    </citation>
    <scope>NUCLEOTIDE SEQUENCE</scope>
    <source>
        <strain evidence="4">BCRC 34297</strain>
    </source>
</reference>